<protein>
    <submittedName>
        <fullName evidence="5">Glycosyltransferase</fullName>
    </submittedName>
</protein>
<dbReference type="PANTHER" id="PTHR48043:SF145">
    <property type="entry name" value="FI06409P-RELATED"/>
    <property type="match status" value="1"/>
</dbReference>
<keyword evidence="2 4" id="KW-0328">Glycosyltransferase</keyword>
<gene>
    <name evidence="5" type="ORF">OW255_06860</name>
</gene>
<dbReference type="CDD" id="cd03784">
    <property type="entry name" value="GT1_Gtf-like"/>
    <property type="match status" value="1"/>
</dbReference>
<dbReference type="InterPro" id="IPR035595">
    <property type="entry name" value="UDP_glycos_trans_CS"/>
</dbReference>
<dbReference type="PROSITE" id="PS00375">
    <property type="entry name" value="UDPGT"/>
    <property type="match status" value="1"/>
</dbReference>
<dbReference type="InterPro" id="IPR002213">
    <property type="entry name" value="UDP_glucos_trans"/>
</dbReference>
<keyword evidence="6" id="KW-1185">Reference proteome</keyword>
<dbReference type="InterPro" id="IPR006326">
    <property type="entry name" value="UDPGT_MGT-like"/>
</dbReference>
<sequence>MNSKKKILMVNLPFSGHTNPTLGLAKVIISLGHEVTYVQAPDWKTKVEKTGAHFIPYDDYPETLSPSQKELKSWGSAYQTVKRIGRDYDCLIYEMLFLPGKSLADELGIPAFRLFSTFSLNEHVLHYFGQTGGWYMTCIFRHPFLCSLLSRRLQKKFHLRYNSIAKEMVDNAPPLNFTYTIKEFQIFSEEFDPFHYKYIGAAISDRPIDPSFHFPELRSPLIYISLGTLLNNSTSFFKKCIQAFKDKPVTVIISIGSLVKAEKLGSIPDNIFIYPFVPQLEILKQTSVFITHGGMNSVNESIYYGVPMLVIPVGNDQPAVAKQIETLHMGKTLSKKHLTPEILADNALRILNDDSYQKSIQIYQKSMLHAGGNNQIAEEILEYLG</sequence>
<dbReference type="Proteomes" id="UP001163115">
    <property type="component" value="Chromosome"/>
</dbReference>
<evidence type="ECO:0000256" key="1">
    <source>
        <dbReference type="ARBA" id="ARBA00009995"/>
    </source>
</evidence>
<dbReference type="PANTHER" id="PTHR48043">
    <property type="entry name" value="EG:EG0003.4 PROTEIN-RELATED"/>
    <property type="match status" value="1"/>
</dbReference>
<dbReference type="SUPFAM" id="SSF53756">
    <property type="entry name" value="UDP-Glycosyltransferase/glycogen phosphorylase"/>
    <property type="match status" value="1"/>
</dbReference>
<keyword evidence="3 4" id="KW-0808">Transferase</keyword>
<dbReference type="Gene3D" id="3.40.50.2000">
    <property type="entry name" value="Glycogen Phosphorylase B"/>
    <property type="match status" value="2"/>
</dbReference>
<organism evidence="5 6">
    <name type="scientific">Lacrimispora xylanolytica</name>
    <dbReference type="NCBI Taxonomy" id="29375"/>
    <lineage>
        <taxon>Bacteria</taxon>
        <taxon>Bacillati</taxon>
        <taxon>Bacillota</taxon>
        <taxon>Clostridia</taxon>
        <taxon>Lachnospirales</taxon>
        <taxon>Lachnospiraceae</taxon>
        <taxon>Lacrimispora</taxon>
    </lineage>
</organism>
<evidence type="ECO:0000256" key="4">
    <source>
        <dbReference type="RuleBase" id="RU003718"/>
    </source>
</evidence>
<evidence type="ECO:0000256" key="2">
    <source>
        <dbReference type="ARBA" id="ARBA00022676"/>
    </source>
</evidence>
<comment type="similarity">
    <text evidence="1 4">Belongs to the UDP-glycosyltransferase family.</text>
</comment>
<name>A0ABY7AES2_9FIRM</name>
<dbReference type="NCBIfam" id="TIGR01426">
    <property type="entry name" value="MGT"/>
    <property type="match status" value="1"/>
</dbReference>
<reference evidence="5" key="1">
    <citation type="submission" date="2022-11" db="EMBL/GenBank/DDBJ databases">
        <title>Lacrimispora xylanolytica sy1, complete genome.</title>
        <authorList>
            <person name="Choi S."/>
        </authorList>
    </citation>
    <scope>NUCLEOTIDE SEQUENCE</scope>
    <source>
        <strain evidence="5">Sy1</strain>
    </source>
</reference>
<evidence type="ECO:0000313" key="5">
    <source>
        <dbReference type="EMBL" id="WAJ25220.1"/>
    </source>
</evidence>
<evidence type="ECO:0000313" key="6">
    <source>
        <dbReference type="Proteomes" id="UP001163115"/>
    </source>
</evidence>
<dbReference type="InterPro" id="IPR050271">
    <property type="entry name" value="UDP-glycosyltransferase"/>
</dbReference>
<dbReference type="Pfam" id="PF00201">
    <property type="entry name" value="UDPGT"/>
    <property type="match status" value="1"/>
</dbReference>
<proteinExistence type="inferred from homology"/>
<accession>A0ABY7AES2</accession>
<dbReference type="EMBL" id="CP113524">
    <property type="protein sequence ID" value="WAJ25220.1"/>
    <property type="molecule type" value="Genomic_DNA"/>
</dbReference>
<evidence type="ECO:0000256" key="3">
    <source>
        <dbReference type="ARBA" id="ARBA00022679"/>
    </source>
</evidence>
<dbReference type="RefSeq" id="WP_024836668.1">
    <property type="nucleotide sequence ID" value="NZ_CP113524.1"/>
</dbReference>